<name>A0AC35GHK4_9BILA</name>
<reference evidence="2" key="1">
    <citation type="submission" date="2022-11" db="UniProtKB">
        <authorList>
            <consortium name="WormBaseParasite"/>
        </authorList>
    </citation>
    <scope>IDENTIFICATION</scope>
</reference>
<dbReference type="Proteomes" id="UP000887580">
    <property type="component" value="Unplaced"/>
</dbReference>
<proteinExistence type="predicted"/>
<dbReference type="WBParaSite" id="PS1159_v2.g5162.t1">
    <property type="protein sequence ID" value="PS1159_v2.g5162.t1"/>
    <property type="gene ID" value="PS1159_v2.g5162"/>
</dbReference>
<evidence type="ECO:0000313" key="2">
    <source>
        <dbReference type="WBParaSite" id="PS1159_v2.g5162.t1"/>
    </source>
</evidence>
<protein>
    <submittedName>
        <fullName evidence="2">Piwi domain-containing protein</fullName>
    </submittedName>
</protein>
<organism evidence="1 2">
    <name type="scientific">Panagrolaimus sp. PS1159</name>
    <dbReference type="NCBI Taxonomy" id="55785"/>
    <lineage>
        <taxon>Eukaryota</taxon>
        <taxon>Metazoa</taxon>
        <taxon>Ecdysozoa</taxon>
        <taxon>Nematoda</taxon>
        <taxon>Chromadorea</taxon>
        <taxon>Rhabditida</taxon>
        <taxon>Tylenchina</taxon>
        <taxon>Panagrolaimomorpha</taxon>
        <taxon>Panagrolaimoidea</taxon>
        <taxon>Panagrolaimidae</taxon>
        <taxon>Panagrolaimus</taxon>
    </lineage>
</organism>
<accession>A0AC35GHK4</accession>
<evidence type="ECO:0000313" key="1">
    <source>
        <dbReference type="Proteomes" id="UP000887580"/>
    </source>
</evidence>
<sequence>MFYRGGYGSSRGGDDPPRGRGGYDTTRGNGSRGRGGYDASRLSNEYDASRGGDDSPHGRGGYDITRGNGSYDHSRGRGGYGTSRGGFSPCGRGDYDVTRGRGGYDASRLNGEYDASRGNDEYASRRGRGGFGPSRGRGGYDASRESFEYDASRGRGRCDTVRGNGTYDSGRGRGGYDASLGYDSRRGRGDISRARGGYGASRGISSGGERGSGSSPQYKCLASQFKIIIGEKSYAHNYEVEIIHQLGNEDRLISKKCERQLNRHLVNELCEFNGISFVYDGMSQLWSNQLLEEPLEFVCTAAKFDDFMKSKLRQEGSLLIKVKHVGEVDLTNFDQYFNSAESHGERRTQRNVCELILSSSAINRGEYTFSGIGSLFETKEIPFQGTGIVTREGNSKGVHIIEWDKKPQLIMSLEYSNKLFYPGGQFLLAFVDNLVDNGWKMDDLVKLLCGLKLSLTYNPSRIITFDGFTDEPVDKLRIGMVSMEEFFQQRWHVQLHRVDTLAVIAKSYDNNKYDNVEKFPIETLVIVADQSVPAERLPKSIHEKSLEINRLKTDDRYQRIMKQHEKMKFNANDSLCQAFGLYVESEMISGPFSRLPKSVVLVRNNQHLTVKDDGSFSFERNQYLIPAHIRCLTVLASTSNQRKSMESIDYIKKEAIKKGMRIDEVQYVEFNTYSTSFTDWVEALRNRKNEFVVVVDDNSDSHALLKLSAAINCVSTQHIHFDTAKLVSTGGRGMTRENIVHQLNIKSCGLNHKALFDHDIVNLNLDNDNVFVIGLDVCHPTGNCFRGATNVPSTVGIVGNYLENPNSFAGTYFYQRPRQEFVDPAFLHVSVKKMLQRNPRAAKINTIVILRDGVSEGQYAKILDTEVAAVKKCSTEIFGHPNTRIVCIIVTKNGNARHFDMTYKHPQSLPPRSVVTFGCRFQFNQFYIVPHRAFQGTAKAIMVTVIQDDVGCEAIEIQKFILALTNLHQIVCSPISLPEPVYLSDSLAQRGYEVFSTYSKVCSNQIRRDEKGHMKLQELSYDLGFNFENSH</sequence>